<evidence type="ECO:0000259" key="2">
    <source>
        <dbReference type="Pfam" id="PF17433"/>
    </source>
</evidence>
<dbReference type="EMBL" id="LCUC01000011">
    <property type="protein sequence ID" value="KKY39750.1"/>
    <property type="molecule type" value="Genomic_DNA"/>
</dbReference>
<dbReference type="Pfam" id="PF17433">
    <property type="entry name" value="Glyco_hydro_49N"/>
    <property type="match status" value="1"/>
</dbReference>
<dbReference type="InterPro" id="IPR005192">
    <property type="entry name" value="Glyco_hydro_49_C"/>
</dbReference>
<dbReference type="InterPro" id="IPR023226">
    <property type="entry name" value="Glyco_hydro_49_N_dom"/>
</dbReference>
<reference evidence="3 4" key="2">
    <citation type="submission" date="2015-05" db="EMBL/GenBank/DDBJ databases">
        <authorList>
            <person name="Morales-Cruz A."/>
            <person name="Amrine K.C."/>
            <person name="Cantu D."/>
        </authorList>
    </citation>
    <scope>NUCLEOTIDE SEQUENCE [LARGE SCALE GENOMIC DNA]</scope>
    <source>
        <strain evidence="3">DA912</strain>
    </source>
</reference>
<evidence type="ECO:0000313" key="3">
    <source>
        <dbReference type="EMBL" id="KKY39750.1"/>
    </source>
</evidence>
<comment type="caution">
    <text evidence="3">The sequence shown here is derived from an EMBL/GenBank/DDBJ whole genome shotgun (WGS) entry which is preliminary data.</text>
</comment>
<accession>A0A0G2IGK1</accession>
<dbReference type="InterPro" id="IPR041402">
    <property type="entry name" value="B_solenoid_dext"/>
</dbReference>
<dbReference type="Pfam" id="PF18841">
    <property type="entry name" value="B_solenoid_dext"/>
    <property type="match status" value="1"/>
</dbReference>
<evidence type="ECO:0000313" key="4">
    <source>
        <dbReference type="Proteomes" id="UP000034680"/>
    </source>
</evidence>
<dbReference type="AlphaFoldDB" id="A0A0G2IGK1"/>
<protein>
    <submittedName>
        <fullName evidence="3">Putative isopullulanase</fullName>
    </submittedName>
</protein>
<dbReference type="Gene3D" id="2.60.350.10">
    <property type="entry name" value="Dextranase, N-terminal"/>
    <property type="match status" value="1"/>
</dbReference>
<feature type="domain" description="Glycoside hydrolase family 49 N-terminal" evidence="2">
    <location>
        <begin position="3"/>
        <end position="212"/>
    </location>
</feature>
<evidence type="ECO:0000259" key="1">
    <source>
        <dbReference type="Pfam" id="PF03718"/>
    </source>
</evidence>
<keyword evidence="4" id="KW-1185">Reference proteome</keyword>
<dbReference type="SUPFAM" id="SSF101596">
    <property type="entry name" value="Dextranase, N-terminal domain"/>
    <property type="match status" value="1"/>
</dbReference>
<dbReference type="InterPro" id="IPR041274">
    <property type="entry name" value="IPU_b_solenoid"/>
</dbReference>
<proteinExistence type="predicted"/>
<reference evidence="3 4" key="1">
    <citation type="submission" date="2015-05" db="EMBL/GenBank/DDBJ databases">
        <title>Distinctive expansion of gene families associated with plant cell wall degradation and secondary metabolism in the genomes of grapevine trunk pathogens.</title>
        <authorList>
            <person name="Lawrence D.P."/>
            <person name="Travadon R."/>
            <person name="Rolshausen P.E."/>
            <person name="Baumgartner K."/>
        </authorList>
    </citation>
    <scope>NUCLEOTIDE SEQUENCE [LARGE SCALE GENOMIC DNA]</scope>
    <source>
        <strain evidence="3">DA912</strain>
    </source>
</reference>
<dbReference type="InterPro" id="IPR035953">
    <property type="entry name" value="Dextranase_N-ter"/>
</dbReference>
<dbReference type="Pfam" id="PF03718">
    <property type="entry name" value="Glyco_hydro_49"/>
    <property type="match status" value="1"/>
</dbReference>
<dbReference type="Pfam" id="PF18783">
    <property type="entry name" value="IPU_b_solenoid"/>
    <property type="match status" value="1"/>
</dbReference>
<dbReference type="SUPFAM" id="SSF51126">
    <property type="entry name" value="Pectin lyase-like"/>
    <property type="match status" value="1"/>
</dbReference>
<dbReference type="Gene3D" id="2.160.20.10">
    <property type="entry name" value="Single-stranded right-handed beta-helix, Pectin lyase-like"/>
    <property type="match status" value="1"/>
</dbReference>
<feature type="domain" description="Glycoside hydrolase family 49 C-terminal" evidence="1">
    <location>
        <begin position="472"/>
        <end position="577"/>
    </location>
</feature>
<dbReference type="STRING" id="1214573.A0A0G2IGK1"/>
<gene>
    <name evidence="3" type="ORF">UCDDA912_g00236</name>
</gene>
<dbReference type="OrthoDB" id="406508at2759"/>
<organism evidence="3 4">
    <name type="scientific">Diaporthe ampelina</name>
    <dbReference type="NCBI Taxonomy" id="1214573"/>
    <lineage>
        <taxon>Eukaryota</taxon>
        <taxon>Fungi</taxon>
        <taxon>Dikarya</taxon>
        <taxon>Ascomycota</taxon>
        <taxon>Pezizomycotina</taxon>
        <taxon>Sordariomycetes</taxon>
        <taxon>Sordariomycetidae</taxon>
        <taxon>Diaporthales</taxon>
        <taxon>Diaporthaceae</taxon>
        <taxon>Diaporthe</taxon>
    </lineage>
</organism>
<dbReference type="GO" id="GO:0004553">
    <property type="term" value="F:hydrolase activity, hydrolyzing O-glycosyl compounds"/>
    <property type="evidence" value="ECO:0007669"/>
    <property type="project" value="InterPro"/>
</dbReference>
<dbReference type="InterPro" id="IPR011050">
    <property type="entry name" value="Pectin_lyase_fold/virulence"/>
</dbReference>
<sequence>MTATSNSTLQTVWHGNGEINYETAVEEQNVRQSHIYSAWVRSNTASTAEYYDSFVYETIPRNGQGNIITPGDPDSGTDADDAITIEADIWITMAWTQFLYSTDVWVKIGRQGNQSNTASNVVIRPSTLDFTVEDDAEGNVYVFVPYRSQGYRFSVEFQDNLYSYHDSCDSTSCDFVQNWHPDGPNYVSVFTDDMPVMGVEPHDALLIFASPMPSEDLVPDQSSPETYVVPPGRVPDLSGIDNKNVYFAPGTYWMTATDHAVLSETVEWVYLAPGSFVKGAIEFTTSASTIKATGHGVLSGEQYVYQANTADGYQNIKSNADSLRLWSGYSTPGQQQTFILAGVTINAPPFNSIDFTGDTDTISIDQSDYKQVGAFFGQTDGTTLYAGSSIRDTFYHSGDDTIKTYGSNILVRDVVVWKGKTAPVIQFGWRSRDLRNITVDGVDVIHMKYSSNLSHPSIIGANQVYGYSEDDTSTANLDNTVRDVSFANIRAEGIGGSLMRIVPLAHFENITVENISLEDFSERSNSIYRSEFPLWEDEEGNLVSVTGFTVRNFSVGGQIILPVLGNIGPFDLGGLNIAEPLLRNNGVTIE</sequence>
<dbReference type="Proteomes" id="UP000034680">
    <property type="component" value="Unassembled WGS sequence"/>
</dbReference>
<dbReference type="InterPro" id="IPR012334">
    <property type="entry name" value="Pectin_lyas_fold"/>
</dbReference>
<name>A0A0G2IGK1_9PEZI</name>